<evidence type="ECO:0000256" key="1">
    <source>
        <dbReference type="SAM" id="Phobius"/>
    </source>
</evidence>
<reference evidence="3" key="1">
    <citation type="submission" date="2021-06" db="EMBL/GenBank/DDBJ databases">
        <title>Parelaphostrongylus tenuis whole genome reference sequence.</title>
        <authorList>
            <person name="Garwood T.J."/>
            <person name="Larsen P.A."/>
            <person name="Fountain-Jones N.M."/>
            <person name="Garbe J.R."/>
            <person name="Macchietto M.G."/>
            <person name="Kania S.A."/>
            <person name="Gerhold R.W."/>
            <person name="Richards J.E."/>
            <person name="Wolf T.M."/>
        </authorList>
    </citation>
    <scope>NUCLEOTIDE SEQUENCE</scope>
    <source>
        <strain evidence="3">MNPRO001-30</strain>
        <tissue evidence="3">Meninges</tissue>
    </source>
</reference>
<dbReference type="Proteomes" id="UP001196413">
    <property type="component" value="Unassembled WGS sequence"/>
</dbReference>
<keyword evidence="1" id="KW-0812">Transmembrane</keyword>
<keyword evidence="4" id="KW-1185">Reference proteome</keyword>
<gene>
    <name evidence="3" type="ORF">KIN20_030782</name>
</gene>
<protein>
    <recommendedName>
        <fullName evidence="2">7TM GPCR serpentine receptor class x (Srx) domain-containing protein</fullName>
    </recommendedName>
</protein>
<keyword evidence="1" id="KW-1133">Transmembrane helix</keyword>
<sequence>MTFAMALSNTSCGYMFSLIDFYSVLTVLILIFLLDCTTSICLRVKHSGMTSHNFGAIHADIAQQKRLKVEIRFFKQALCENALFVLQHISYHCISPLSENRLAAFMTSTLAWELCIALDGFIIVLYHFRFSYFKKTSPTTLTVKVQSVKIPSK</sequence>
<feature type="domain" description="7TM GPCR serpentine receptor class x (Srx)" evidence="2">
    <location>
        <begin position="5"/>
        <end position="127"/>
    </location>
</feature>
<dbReference type="Pfam" id="PF10328">
    <property type="entry name" value="7TM_GPCR_Srx"/>
    <property type="match status" value="1"/>
</dbReference>
<dbReference type="PANTHER" id="PTHR23017:SF3">
    <property type="entry name" value="G-PROTEIN COUPLED RECEPTORS FAMILY 1 PROFILE DOMAIN-CONTAINING PROTEIN"/>
    <property type="match status" value="1"/>
</dbReference>
<evidence type="ECO:0000313" key="3">
    <source>
        <dbReference type="EMBL" id="KAJ1369345.1"/>
    </source>
</evidence>
<feature type="transmembrane region" description="Helical" evidence="1">
    <location>
        <begin position="12"/>
        <end position="34"/>
    </location>
</feature>
<evidence type="ECO:0000313" key="4">
    <source>
        <dbReference type="Proteomes" id="UP001196413"/>
    </source>
</evidence>
<dbReference type="AlphaFoldDB" id="A0AAD5R4H7"/>
<accession>A0AAD5R4H7</accession>
<feature type="transmembrane region" description="Helical" evidence="1">
    <location>
        <begin position="110"/>
        <end position="128"/>
    </location>
</feature>
<keyword evidence="1" id="KW-0472">Membrane</keyword>
<dbReference type="InterPro" id="IPR019430">
    <property type="entry name" value="7TM_GPCR_serpentine_rcpt_Srx"/>
</dbReference>
<comment type="caution">
    <text evidence="3">The sequence shown here is derived from an EMBL/GenBank/DDBJ whole genome shotgun (WGS) entry which is preliminary data.</text>
</comment>
<name>A0AAD5R4H7_PARTN</name>
<dbReference type="EMBL" id="JAHQIW010006509">
    <property type="protein sequence ID" value="KAJ1369345.1"/>
    <property type="molecule type" value="Genomic_DNA"/>
</dbReference>
<organism evidence="3 4">
    <name type="scientific">Parelaphostrongylus tenuis</name>
    <name type="common">Meningeal worm</name>
    <dbReference type="NCBI Taxonomy" id="148309"/>
    <lineage>
        <taxon>Eukaryota</taxon>
        <taxon>Metazoa</taxon>
        <taxon>Ecdysozoa</taxon>
        <taxon>Nematoda</taxon>
        <taxon>Chromadorea</taxon>
        <taxon>Rhabditida</taxon>
        <taxon>Rhabditina</taxon>
        <taxon>Rhabditomorpha</taxon>
        <taxon>Strongyloidea</taxon>
        <taxon>Metastrongylidae</taxon>
        <taxon>Parelaphostrongylus</taxon>
    </lineage>
</organism>
<proteinExistence type="predicted"/>
<evidence type="ECO:0000259" key="2">
    <source>
        <dbReference type="Pfam" id="PF10328"/>
    </source>
</evidence>
<dbReference type="PANTHER" id="PTHR23017">
    <property type="entry name" value="SERPENTINE RECEPTOR, CLASS X"/>
    <property type="match status" value="1"/>
</dbReference>